<dbReference type="EMBL" id="FUYC01000005">
    <property type="protein sequence ID" value="SKA82091.1"/>
    <property type="molecule type" value="Genomic_DNA"/>
</dbReference>
<feature type="signal peptide" evidence="1">
    <location>
        <begin position="1"/>
        <end position="26"/>
    </location>
</feature>
<proteinExistence type="predicted"/>
<dbReference type="OrthoDB" id="5457402at2"/>
<evidence type="ECO:0000313" key="3">
    <source>
        <dbReference type="Proteomes" id="UP000190027"/>
    </source>
</evidence>
<dbReference type="STRING" id="1121449.SAMN02745704_01502"/>
<dbReference type="RefSeq" id="WP_078717072.1">
    <property type="nucleotide sequence ID" value="NZ_FUYC01000005.1"/>
</dbReference>
<sequence>MRMLRKTTVSILALGTVLLLATVALAQAQDAKKWPQDAMDVTMAVADRLTGGDSFTDIRFAPETLGTMEGLQDGFYHPFNEGVVAPAFYQNHGTGTEYNADLAGYLNLQDQYGRYAGLQFLAKYHVMGKHIIVRECIVTLASPPTIPIEVYLVPATVFEQQCQASGANKDWASFYQFVKSNAYKPGDPEEKQVYYVVSFVMSRLPDDAGFEPIVSQKKNDRFPKDNIVAAKQEIFSYQGWRGHIFALKFKPGSLRDRFYINYYYTPGAGIPEGDRDRILVGRYDTNQ</sequence>
<keyword evidence="3" id="KW-1185">Reference proteome</keyword>
<dbReference type="Proteomes" id="UP000190027">
    <property type="component" value="Unassembled WGS sequence"/>
</dbReference>
<protein>
    <submittedName>
        <fullName evidence="2">Uncharacterized protein</fullName>
    </submittedName>
</protein>
<organism evidence="2 3">
    <name type="scientific">Paucidesulfovibrio gracilis DSM 16080</name>
    <dbReference type="NCBI Taxonomy" id="1121449"/>
    <lineage>
        <taxon>Bacteria</taxon>
        <taxon>Pseudomonadati</taxon>
        <taxon>Thermodesulfobacteriota</taxon>
        <taxon>Desulfovibrionia</taxon>
        <taxon>Desulfovibrionales</taxon>
        <taxon>Desulfovibrionaceae</taxon>
        <taxon>Paucidesulfovibrio</taxon>
    </lineage>
</organism>
<gene>
    <name evidence="2" type="ORF">SAMN02745704_01502</name>
</gene>
<name>A0A1T4WZQ4_9BACT</name>
<accession>A0A1T4WZQ4</accession>
<evidence type="ECO:0000256" key="1">
    <source>
        <dbReference type="SAM" id="SignalP"/>
    </source>
</evidence>
<evidence type="ECO:0000313" key="2">
    <source>
        <dbReference type="EMBL" id="SKA82091.1"/>
    </source>
</evidence>
<feature type="chain" id="PRO_5013001670" evidence="1">
    <location>
        <begin position="27"/>
        <end position="287"/>
    </location>
</feature>
<reference evidence="2 3" key="1">
    <citation type="submission" date="2017-02" db="EMBL/GenBank/DDBJ databases">
        <authorList>
            <person name="Peterson S.W."/>
        </authorList>
    </citation>
    <scope>NUCLEOTIDE SEQUENCE [LARGE SCALE GENOMIC DNA]</scope>
    <source>
        <strain evidence="2 3">DSM 16080</strain>
    </source>
</reference>
<dbReference type="AlphaFoldDB" id="A0A1T4WZQ4"/>
<keyword evidence="1" id="KW-0732">Signal</keyword>